<dbReference type="Pfam" id="PF13385">
    <property type="entry name" value="Laminin_G_3"/>
    <property type="match status" value="1"/>
</dbReference>
<evidence type="ECO:0000313" key="6">
    <source>
        <dbReference type="Proteomes" id="UP001174050"/>
    </source>
</evidence>
<evidence type="ECO:0000259" key="4">
    <source>
        <dbReference type="SMART" id="SM00560"/>
    </source>
</evidence>
<dbReference type="InterPro" id="IPR008928">
    <property type="entry name" value="6-hairpin_glycosidase_sf"/>
</dbReference>
<organism evidence="5 6">
    <name type="scientific">Streptomyces ficellus</name>
    <dbReference type="NCBI Taxonomy" id="1977088"/>
    <lineage>
        <taxon>Bacteria</taxon>
        <taxon>Bacillati</taxon>
        <taxon>Actinomycetota</taxon>
        <taxon>Actinomycetes</taxon>
        <taxon>Kitasatosporales</taxon>
        <taxon>Streptomycetaceae</taxon>
        <taxon>Streptomyces</taxon>
    </lineage>
</organism>
<dbReference type="Gene3D" id="2.60.120.200">
    <property type="match status" value="1"/>
</dbReference>
<evidence type="ECO:0000256" key="1">
    <source>
        <dbReference type="ARBA" id="ARBA00022729"/>
    </source>
</evidence>
<name>A0ABT7Z681_9ACTN</name>
<comment type="caution">
    <text evidence="5">The sequence shown here is derived from an EMBL/GenBank/DDBJ whole genome shotgun (WGS) entry which is preliminary data.</text>
</comment>
<keyword evidence="6" id="KW-1185">Reference proteome</keyword>
<dbReference type="EMBL" id="JAUEPL010000016">
    <property type="protein sequence ID" value="MDN3295008.1"/>
    <property type="molecule type" value="Genomic_DNA"/>
</dbReference>
<feature type="chain" id="PRO_5046902815" evidence="3">
    <location>
        <begin position="25"/>
        <end position="961"/>
    </location>
</feature>
<dbReference type="InterPro" id="IPR012878">
    <property type="entry name" value="Beta-AFase-like_GH127_cat"/>
</dbReference>
<feature type="domain" description="LamG-like jellyroll fold" evidence="4">
    <location>
        <begin position="204"/>
        <end position="342"/>
    </location>
</feature>
<dbReference type="InterPro" id="IPR049046">
    <property type="entry name" value="Beta-AFase-like_GH127_middle"/>
</dbReference>
<protein>
    <submittedName>
        <fullName evidence="5">Glycoside hydrolase family 127 protein</fullName>
    </submittedName>
</protein>
<evidence type="ECO:0000313" key="5">
    <source>
        <dbReference type="EMBL" id="MDN3295008.1"/>
    </source>
</evidence>
<proteinExistence type="predicted"/>
<sequence length="961" mass="102713">MASPLARRAVLRAAALAAAAPALSALPTGRAAAVAGAAHPGAGTLAAGGLAAPSAWSVRPFALKDVALREGVFAAKRRLMLGHARGYDVNRLLQVFRANAGLSTGGAVAPGGWEGLDGEANGNLRGHYTGHFLTMLSQAYGSTGDKAYADKIRHMVGALVEVREALRRDPAVLSVPGRFGTAAENVRGSYQYVDLPDTVLGGSASLTLSAWVKPTHDANWTRVLDCGDGTTSRYLYLAARNAGGVPRFAITTSGGGGEQGINGTRPLPLNQWSHLAVTIGGTTGTLYVNGVAVAKNTAMTLNPAALGTLKNHWLGRSTYAADPVFAGAFDEVNIWSRALSATEVAELRDKPAAGSAAGAGDLASYTFEETTGGTFADRSGRGRHATLRRTWGGSSHPGFLAAYPETQFITLESMTSGDYTVVWAPYYTAHKILRGLLDAYLNTGDARALDLASGMCDWMYSRLSKLPESTLQRMWGIFSSGEFGGMVEAICDLHAVTGRAEHLALARLFDLDKLIDACAAGHDILDGLHANQHIPIFTGLVRLYDETGEERYLKAAKNFWGMVVPARMYGIGGTSDREFWKARGVIAGALSDVTAETCCAYNMLKLSRMLFFHEQDPAYMDYYERALYNQVLGSKQDKPDAEKPLVTYFTGLVPGHVRDYTPKQGTTCCEGTGMESATKYQDSVYFTRADDSALYVNLYSPSTLTWEEKGVTVTQETAYPAEQRSRITVRGRTARFDLLLRVPSWARDGDGDGDGGGGGGGFEVRVNGARVTGAAEPGSYVTVSRTWRDGDTVAVTMPFRMRVEKALDDPSVQTLFYGPVNLVARDPRQTFLPVGLYRNAALSGDLLPTFTPVAGEPLHFTLDGIEFAPFAEGTEDPTHAYFRRSEPRVAFGGTDSGVANPARADGTTLLDEIWAAAPFRNARALVKRVQGVVDAWVAAGLLGAEDGRRVVSTARAASYVP</sequence>
<keyword evidence="5" id="KW-0378">Hydrolase</keyword>
<dbReference type="RefSeq" id="WP_290112049.1">
    <property type="nucleotide sequence ID" value="NZ_JAUEPL010000016.1"/>
</dbReference>
<dbReference type="GO" id="GO:0016787">
    <property type="term" value="F:hydrolase activity"/>
    <property type="evidence" value="ECO:0007669"/>
    <property type="project" value="UniProtKB-KW"/>
</dbReference>
<evidence type="ECO:0000256" key="3">
    <source>
        <dbReference type="SAM" id="SignalP"/>
    </source>
</evidence>
<evidence type="ECO:0000256" key="2">
    <source>
        <dbReference type="ARBA" id="ARBA00023157"/>
    </source>
</evidence>
<dbReference type="SUPFAM" id="SSF49899">
    <property type="entry name" value="Concanavalin A-like lectins/glucanases"/>
    <property type="match status" value="1"/>
</dbReference>
<dbReference type="Pfam" id="PF07944">
    <property type="entry name" value="Beta-AFase-like_GH127_cat"/>
    <property type="match status" value="2"/>
</dbReference>
<keyword evidence="2" id="KW-1015">Disulfide bond</keyword>
<dbReference type="InterPro" id="IPR006311">
    <property type="entry name" value="TAT_signal"/>
</dbReference>
<dbReference type="SUPFAM" id="SSF48208">
    <property type="entry name" value="Six-hairpin glycosidases"/>
    <property type="match status" value="1"/>
</dbReference>
<dbReference type="SMART" id="SM00560">
    <property type="entry name" value="LamGL"/>
    <property type="match status" value="1"/>
</dbReference>
<keyword evidence="1 3" id="KW-0732">Signal</keyword>
<dbReference type="Proteomes" id="UP001174050">
    <property type="component" value="Unassembled WGS sequence"/>
</dbReference>
<gene>
    <name evidence="5" type="ORF">QWM81_13290</name>
</gene>
<accession>A0ABT7Z681</accession>
<dbReference type="PANTHER" id="PTHR31151:SF0">
    <property type="entry name" value="PROLINE-TRNA LIGASE (DUF1680)"/>
    <property type="match status" value="1"/>
</dbReference>
<dbReference type="PANTHER" id="PTHR31151">
    <property type="entry name" value="PROLINE-TRNA LIGASE (DUF1680)"/>
    <property type="match status" value="1"/>
</dbReference>
<dbReference type="Pfam" id="PF20736">
    <property type="entry name" value="Glyco_hydro127M"/>
    <property type="match status" value="1"/>
</dbReference>
<dbReference type="PROSITE" id="PS51318">
    <property type="entry name" value="TAT"/>
    <property type="match status" value="1"/>
</dbReference>
<feature type="signal peptide" evidence="3">
    <location>
        <begin position="1"/>
        <end position="24"/>
    </location>
</feature>
<dbReference type="InterPro" id="IPR013320">
    <property type="entry name" value="ConA-like_dom_sf"/>
</dbReference>
<dbReference type="InterPro" id="IPR006558">
    <property type="entry name" value="LamG-like"/>
</dbReference>
<reference evidence="5" key="1">
    <citation type="submission" date="2023-06" db="EMBL/GenBank/DDBJ databases">
        <title>WGS-Sequencing of Streptomyces ficellus isolate 21 collected from sand in Gara Djebilet Iron Mine in Algeria.</title>
        <authorList>
            <person name="Zegers G.P."/>
            <person name="Gomez A."/>
            <person name="Gueddou A."/>
            <person name="Zahara A.F."/>
            <person name="Worth M."/>
            <person name="Sevigny J.L."/>
            <person name="Tisa L."/>
        </authorList>
    </citation>
    <scope>NUCLEOTIDE SEQUENCE</scope>
    <source>
        <strain evidence="5">AS11</strain>
    </source>
</reference>